<dbReference type="InterPro" id="IPR059009">
    <property type="entry name" value="Znf_C2H2_17_1st"/>
</dbReference>
<dbReference type="OrthoDB" id="5062908at2759"/>
<keyword evidence="4" id="KW-1185">Reference proteome</keyword>
<protein>
    <recommendedName>
        <fullName evidence="2">C2H2-type domain-containing protein</fullName>
    </recommendedName>
</protein>
<accession>A0A6A6CVW7</accession>
<feature type="region of interest" description="Disordered" evidence="1">
    <location>
        <begin position="444"/>
        <end position="516"/>
    </location>
</feature>
<feature type="region of interest" description="Disordered" evidence="1">
    <location>
        <begin position="31"/>
        <end position="58"/>
    </location>
</feature>
<proteinExistence type="predicted"/>
<evidence type="ECO:0000256" key="1">
    <source>
        <dbReference type="SAM" id="MobiDB-lite"/>
    </source>
</evidence>
<evidence type="ECO:0000313" key="4">
    <source>
        <dbReference type="Proteomes" id="UP000799537"/>
    </source>
</evidence>
<dbReference type="GeneID" id="54557715"/>
<sequence>MQPSGNDWPSQGVPVTSQDLQALDASWLNVSQGPVDMGLSPSLSHESQSTRPLTLLSEPDLPLLPPGLDLSFISEPSWDPSAPVMYSSPQAPQGCAPNAMASPQNMPGGLAMGPANQGFHGPQPEMYGPQQPVYYFQGAQAPGPRRTVSDPSLIQRRPIMPRTEEFAIQGPPAHGQYHMHQHQTSGAGYAEPATVSTAQGSREDTMAQSSVPMQGSGYAPQQPRANAPVRQVPTPRSDTAPPSRSSTAAYGPEHGHEDFTRYIRYDQDEKPVHSAESFNPGYGHMALQPYPVVPGEIKAGLATPPQDGSAQYQTASAPASMSGEDEGRHRNHPLYSEGPHADGLYHCPFKSDPSCQHKPTKLKCNYDKFIDSHLKPFRCKVDACSKQEFSSTACLLRHEREAHGMHGHGDRPHLCFYPGCERGIPGNGFPRRYNLFDHMKRVHDHKEDPASSLAAAEAQGPRKTAGRKRKSPSSVSEEPAAQRQKTQHVQPPSPPTLAMPPAGYEQPMPGYAPEVSRRNQNRQRILYSQWANQRELLEFQMSSVRSPDDEAGLASISQNIEELRRLSHQARHG</sequence>
<dbReference type="Pfam" id="PF26177">
    <property type="entry name" value="zf_C2H2_17_1st"/>
    <property type="match status" value="1"/>
</dbReference>
<evidence type="ECO:0000259" key="2">
    <source>
        <dbReference type="SMART" id="SM00355"/>
    </source>
</evidence>
<dbReference type="InterPro" id="IPR059095">
    <property type="entry name" value="Znf_C2H2_17_2nd"/>
</dbReference>
<organism evidence="3 4">
    <name type="scientific">Zasmidium cellare ATCC 36951</name>
    <dbReference type="NCBI Taxonomy" id="1080233"/>
    <lineage>
        <taxon>Eukaryota</taxon>
        <taxon>Fungi</taxon>
        <taxon>Dikarya</taxon>
        <taxon>Ascomycota</taxon>
        <taxon>Pezizomycotina</taxon>
        <taxon>Dothideomycetes</taxon>
        <taxon>Dothideomycetidae</taxon>
        <taxon>Mycosphaerellales</taxon>
        <taxon>Mycosphaerellaceae</taxon>
        <taxon>Zasmidium</taxon>
    </lineage>
</organism>
<feature type="compositionally biased region" description="Polar residues" evidence="1">
    <location>
        <begin position="194"/>
        <end position="213"/>
    </location>
</feature>
<feature type="domain" description="C2H2-type" evidence="2">
    <location>
        <begin position="377"/>
        <end position="403"/>
    </location>
</feature>
<dbReference type="Gene3D" id="3.30.160.60">
    <property type="entry name" value="Classic Zinc Finger"/>
    <property type="match status" value="1"/>
</dbReference>
<feature type="compositionally biased region" description="Polar residues" evidence="1">
    <location>
        <begin position="306"/>
        <end position="319"/>
    </location>
</feature>
<name>A0A6A6CVW7_ZASCE</name>
<dbReference type="RefSeq" id="XP_033672074.1">
    <property type="nucleotide sequence ID" value="XM_033804443.1"/>
</dbReference>
<dbReference type="SMART" id="SM00355">
    <property type="entry name" value="ZnF_C2H2"/>
    <property type="match status" value="2"/>
</dbReference>
<feature type="compositionally biased region" description="Polar residues" evidence="1">
    <location>
        <begin position="41"/>
        <end position="51"/>
    </location>
</feature>
<dbReference type="AlphaFoldDB" id="A0A6A6CVW7"/>
<dbReference type="Pfam" id="PF26176">
    <property type="entry name" value="zf_C2H2_17_2"/>
    <property type="match status" value="1"/>
</dbReference>
<dbReference type="Proteomes" id="UP000799537">
    <property type="component" value="Unassembled WGS sequence"/>
</dbReference>
<feature type="region of interest" description="Disordered" evidence="1">
    <location>
        <begin position="169"/>
        <end position="256"/>
    </location>
</feature>
<dbReference type="InterPro" id="IPR013087">
    <property type="entry name" value="Znf_C2H2_type"/>
</dbReference>
<dbReference type="EMBL" id="ML993583">
    <property type="protein sequence ID" value="KAF2171185.1"/>
    <property type="molecule type" value="Genomic_DNA"/>
</dbReference>
<reference evidence="3" key="1">
    <citation type="journal article" date="2020" name="Stud. Mycol.">
        <title>101 Dothideomycetes genomes: a test case for predicting lifestyles and emergence of pathogens.</title>
        <authorList>
            <person name="Haridas S."/>
            <person name="Albert R."/>
            <person name="Binder M."/>
            <person name="Bloem J."/>
            <person name="Labutti K."/>
            <person name="Salamov A."/>
            <person name="Andreopoulos B."/>
            <person name="Baker S."/>
            <person name="Barry K."/>
            <person name="Bills G."/>
            <person name="Bluhm B."/>
            <person name="Cannon C."/>
            <person name="Castanera R."/>
            <person name="Culley D."/>
            <person name="Daum C."/>
            <person name="Ezra D."/>
            <person name="Gonzalez J."/>
            <person name="Henrissat B."/>
            <person name="Kuo A."/>
            <person name="Liang C."/>
            <person name="Lipzen A."/>
            <person name="Lutzoni F."/>
            <person name="Magnuson J."/>
            <person name="Mondo S."/>
            <person name="Nolan M."/>
            <person name="Ohm R."/>
            <person name="Pangilinan J."/>
            <person name="Park H.-J."/>
            <person name="Ramirez L."/>
            <person name="Alfaro M."/>
            <person name="Sun H."/>
            <person name="Tritt A."/>
            <person name="Yoshinaga Y."/>
            <person name="Zwiers L.-H."/>
            <person name="Turgeon B."/>
            <person name="Goodwin S."/>
            <person name="Spatafora J."/>
            <person name="Crous P."/>
            <person name="Grigoriev I."/>
        </authorList>
    </citation>
    <scope>NUCLEOTIDE SEQUENCE</scope>
    <source>
        <strain evidence="3">ATCC 36951</strain>
    </source>
</reference>
<feature type="domain" description="C2H2-type" evidence="2">
    <location>
        <begin position="413"/>
        <end position="443"/>
    </location>
</feature>
<gene>
    <name evidence="3" type="ORF">M409DRAFT_18302</name>
</gene>
<feature type="region of interest" description="Disordered" evidence="1">
    <location>
        <begin position="302"/>
        <end position="328"/>
    </location>
</feature>
<feature type="compositionally biased region" description="Polar residues" evidence="1">
    <location>
        <begin position="234"/>
        <end position="248"/>
    </location>
</feature>
<evidence type="ECO:0000313" key="3">
    <source>
        <dbReference type="EMBL" id="KAF2171185.1"/>
    </source>
</evidence>